<dbReference type="InterPro" id="IPR012495">
    <property type="entry name" value="TadE-like_dom"/>
</dbReference>
<evidence type="ECO:0000256" key="1">
    <source>
        <dbReference type="SAM" id="Phobius"/>
    </source>
</evidence>
<dbReference type="NCBIfam" id="NF041390">
    <property type="entry name" value="TadE_Rv3655c"/>
    <property type="match status" value="1"/>
</dbReference>
<feature type="domain" description="TadE-like" evidence="2">
    <location>
        <begin position="16"/>
        <end position="58"/>
    </location>
</feature>
<proteinExistence type="predicted"/>
<keyword evidence="1" id="KW-0472">Membrane</keyword>
<keyword evidence="1" id="KW-0812">Transmembrane</keyword>
<name>A0A0A7I3K5_9BIFI</name>
<evidence type="ECO:0000313" key="4">
    <source>
        <dbReference type="Proteomes" id="UP000030625"/>
    </source>
</evidence>
<dbReference type="Proteomes" id="UP000030625">
    <property type="component" value="Chromosome"/>
</dbReference>
<dbReference type="Pfam" id="PF07811">
    <property type="entry name" value="TadE"/>
    <property type="match status" value="1"/>
</dbReference>
<organism evidence="3 4">
    <name type="scientific">Bifidobacterium catenulatum PV20-2</name>
    <dbReference type="NCBI Taxonomy" id="1447716"/>
    <lineage>
        <taxon>Bacteria</taxon>
        <taxon>Bacillati</taxon>
        <taxon>Actinomycetota</taxon>
        <taxon>Actinomycetes</taxon>
        <taxon>Bifidobacteriales</taxon>
        <taxon>Bifidobacteriaceae</taxon>
        <taxon>Bifidobacterium</taxon>
    </lineage>
</organism>
<dbReference type="KEGG" id="bka:AH68_00775"/>
<evidence type="ECO:0000313" key="3">
    <source>
        <dbReference type="EMBL" id="AIZ13790.1"/>
    </source>
</evidence>
<dbReference type="OrthoDB" id="3239667at2"/>
<dbReference type="STRING" id="1447716.AH68_00775"/>
<protein>
    <submittedName>
        <fullName evidence="3">Pilus assembly protein TadE</fullName>
    </submittedName>
</protein>
<feature type="transmembrane region" description="Helical" evidence="1">
    <location>
        <begin position="20"/>
        <end position="40"/>
    </location>
</feature>
<dbReference type="InterPro" id="IPR049790">
    <property type="entry name" value="Rv3655c/TadE"/>
</dbReference>
<dbReference type="EMBL" id="CP007456">
    <property type="protein sequence ID" value="AIZ13790.1"/>
    <property type="molecule type" value="Genomic_DNA"/>
</dbReference>
<dbReference type="AlphaFoldDB" id="A0A0A7I3K5"/>
<accession>A0A0A7I3K5</accession>
<keyword evidence="1" id="KW-1133">Transmembrane helix</keyword>
<dbReference type="HOGENOM" id="CLU_116311_3_0_11"/>
<sequence>MVRQWWKRHADDADEGAATAEFAVVLPCVAAVAILVLCLGRASVVSMSCQDAAAAGARAFAVGDAGGESKARAAAVAAAGDSATVRFDRNADSVTVTVQCPVIPDPTGMLPTRVTGKATRYF</sequence>
<evidence type="ECO:0000259" key="2">
    <source>
        <dbReference type="Pfam" id="PF07811"/>
    </source>
</evidence>
<dbReference type="RefSeq" id="WP_039196734.1">
    <property type="nucleotide sequence ID" value="NZ_CP007456.1"/>
</dbReference>
<reference evidence="3 4" key="1">
    <citation type="journal article" date="2015" name="Genome Announc.">
        <title>Complete and Assembled Genome Sequence of Bifidobacterium kashiwanohense PV20-2, Isolated from the Feces of an Anemic Kenyan Infant.</title>
        <authorList>
            <person name="Vazquez-Gutierrez P."/>
            <person name="Lacroix C."/>
            <person name="Chassard C."/>
            <person name="Klumpp J."/>
            <person name="Jans C."/>
            <person name="Stevens M.J."/>
        </authorList>
    </citation>
    <scope>NUCLEOTIDE SEQUENCE [LARGE SCALE GENOMIC DNA]</scope>
    <source>
        <strain evidence="3 4">PV20-2</strain>
    </source>
</reference>
<gene>
    <name evidence="3" type="ORF">AH68_00775</name>
</gene>